<dbReference type="CDD" id="cd09917">
    <property type="entry name" value="F-box_SF"/>
    <property type="match status" value="1"/>
</dbReference>
<organism evidence="5 6">
    <name type="scientific">Dictyostelium firmibasis</name>
    <dbReference type="NCBI Taxonomy" id="79012"/>
    <lineage>
        <taxon>Eukaryota</taxon>
        <taxon>Amoebozoa</taxon>
        <taxon>Evosea</taxon>
        <taxon>Eumycetozoa</taxon>
        <taxon>Dictyostelia</taxon>
        <taxon>Dictyosteliales</taxon>
        <taxon>Dictyosteliaceae</taxon>
        <taxon>Dictyostelium</taxon>
    </lineage>
</organism>
<dbReference type="Pfam" id="PF24681">
    <property type="entry name" value="Kelch_KLHDC2_KLHL20_DRC7"/>
    <property type="match status" value="1"/>
</dbReference>
<dbReference type="SUPFAM" id="SSF81383">
    <property type="entry name" value="F-box domain"/>
    <property type="match status" value="1"/>
</dbReference>
<keyword evidence="6" id="KW-1185">Reference proteome</keyword>
<dbReference type="SUPFAM" id="SSF117281">
    <property type="entry name" value="Kelch motif"/>
    <property type="match status" value="1"/>
</dbReference>
<dbReference type="Proteomes" id="UP001344447">
    <property type="component" value="Unassembled WGS sequence"/>
</dbReference>
<gene>
    <name evidence="5" type="ORF">RB653_006475</name>
</gene>
<dbReference type="EMBL" id="JAVFKY010000001">
    <property type="protein sequence ID" value="KAK5584857.1"/>
    <property type="molecule type" value="Genomic_DNA"/>
</dbReference>
<feature type="compositionally biased region" description="Polar residues" evidence="3">
    <location>
        <begin position="481"/>
        <end position="493"/>
    </location>
</feature>
<dbReference type="Gene3D" id="2.120.10.80">
    <property type="entry name" value="Kelch-type beta propeller"/>
    <property type="match status" value="2"/>
</dbReference>
<dbReference type="PANTHER" id="PTHR46376">
    <property type="entry name" value="LEUCINE-ZIPPER-LIKE TRANSCRIPTIONAL REGULATOR 1"/>
    <property type="match status" value="1"/>
</dbReference>
<feature type="region of interest" description="Disordered" evidence="3">
    <location>
        <begin position="452"/>
        <end position="493"/>
    </location>
</feature>
<dbReference type="Pfam" id="PF01344">
    <property type="entry name" value="Kelch_1"/>
    <property type="match status" value="1"/>
</dbReference>
<sequence>MIKKLKFQSFSKIIKSIGKKKSMDSIYGKNWEGLNIFSYEVLVHIFSFLDLSDIKNLKLVSKDFSNIASECCLWRMFLIKLHTDGKISPRVCHSAVVYKNLMYVYGGHLPDSHTFIKDVKSDLNTYDFEARKWNTLTTTGIKMPEKTEHSAVVYKNSMYIFGGYSGASSNYMDISIYKLDLDTLEGETLNGTGQKPMGRSAHSAVVWREYMYIFGGWDGTESNNSFYRLNLDSLEWSLVPAKGSPPPCIRSHSAVTHNDFLYIIGGYGPDGHTECPYSYDLANNQWVPMIMNNSNNNNNNGSTNKNSQEDGRGPCSRSRLRTVVYGNSLWCLGGWNRSCYYNDLWKFNLDTRQWSKINSSFELKGIGQYSVVTYRNQLYFYGGYNPTTSSPQPNVYTYIVEKDLERDSINNKKKILDSMEFDNDHKNLIINNNNSEFISSINISSTDNYNINNNSDNESQSIDNNFKNNNDNDDKQNSNIYNQNLSSVGIPTN</sequence>
<proteinExistence type="predicted"/>
<dbReference type="InterPro" id="IPR006652">
    <property type="entry name" value="Kelch_1"/>
</dbReference>
<keyword evidence="2" id="KW-0677">Repeat</keyword>
<dbReference type="PROSITE" id="PS50181">
    <property type="entry name" value="FBOX"/>
    <property type="match status" value="1"/>
</dbReference>
<evidence type="ECO:0000259" key="4">
    <source>
        <dbReference type="PROSITE" id="PS50181"/>
    </source>
</evidence>
<dbReference type="InterPro" id="IPR015915">
    <property type="entry name" value="Kelch-typ_b-propeller"/>
</dbReference>
<protein>
    <recommendedName>
        <fullName evidence="4">F-box domain-containing protein</fullName>
    </recommendedName>
</protein>
<dbReference type="InterPro" id="IPR051568">
    <property type="entry name" value="LZTR1/Attractin"/>
</dbReference>
<accession>A0AAN7Z221</accession>
<name>A0AAN7Z221_9MYCE</name>
<keyword evidence="1" id="KW-0880">Kelch repeat</keyword>
<dbReference type="GO" id="GO:0005794">
    <property type="term" value="C:Golgi apparatus"/>
    <property type="evidence" value="ECO:0007669"/>
    <property type="project" value="TreeGrafter"/>
</dbReference>
<dbReference type="Pfam" id="PF12937">
    <property type="entry name" value="F-box-like"/>
    <property type="match status" value="1"/>
</dbReference>
<evidence type="ECO:0000313" key="6">
    <source>
        <dbReference type="Proteomes" id="UP001344447"/>
    </source>
</evidence>
<feature type="compositionally biased region" description="Low complexity" evidence="3">
    <location>
        <begin position="452"/>
        <end position="469"/>
    </location>
</feature>
<comment type="caution">
    <text evidence="5">The sequence shown here is derived from an EMBL/GenBank/DDBJ whole genome shotgun (WGS) entry which is preliminary data.</text>
</comment>
<dbReference type="AlphaFoldDB" id="A0AAN7Z221"/>
<evidence type="ECO:0000256" key="1">
    <source>
        <dbReference type="ARBA" id="ARBA00022441"/>
    </source>
</evidence>
<dbReference type="InterPro" id="IPR001810">
    <property type="entry name" value="F-box_dom"/>
</dbReference>
<dbReference type="InterPro" id="IPR036047">
    <property type="entry name" value="F-box-like_dom_sf"/>
</dbReference>
<evidence type="ECO:0000256" key="2">
    <source>
        <dbReference type="ARBA" id="ARBA00022737"/>
    </source>
</evidence>
<evidence type="ECO:0000313" key="5">
    <source>
        <dbReference type="EMBL" id="KAK5584857.1"/>
    </source>
</evidence>
<feature type="region of interest" description="Disordered" evidence="3">
    <location>
        <begin position="292"/>
        <end position="314"/>
    </location>
</feature>
<reference evidence="5 6" key="1">
    <citation type="submission" date="2023-11" db="EMBL/GenBank/DDBJ databases">
        <title>Dfirmibasis_genome.</title>
        <authorList>
            <person name="Edelbroek B."/>
            <person name="Kjellin J."/>
            <person name="Jerlstrom-Hultqvist J."/>
            <person name="Soderbom F."/>
        </authorList>
    </citation>
    <scope>NUCLEOTIDE SEQUENCE [LARGE SCALE GENOMIC DNA]</scope>
    <source>
        <strain evidence="5 6">TNS-C-14</strain>
    </source>
</reference>
<feature type="compositionally biased region" description="Low complexity" evidence="3">
    <location>
        <begin position="292"/>
        <end position="306"/>
    </location>
</feature>
<evidence type="ECO:0000256" key="3">
    <source>
        <dbReference type="SAM" id="MobiDB-lite"/>
    </source>
</evidence>
<feature type="domain" description="F-box" evidence="4">
    <location>
        <begin position="31"/>
        <end position="77"/>
    </location>
</feature>
<dbReference type="PANTHER" id="PTHR46376:SF1">
    <property type="entry name" value="LEUCINE-ZIPPER-LIKE TRANSCRIPTIONAL REGULATOR 1"/>
    <property type="match status" value="1"/>
</dbReference>
<dbReference type="Gene3D" id="1.20.1280.50">
    <property type="match status" value="1"/>
</dbReference>